<reference evidence="2 3" key="1">
    <citation type="submission" date="2019-05" db="EMBL/GenBank/DDBJ databases">
        <title>Another draft genome of Portunus trituberculatus and its Hox gene families provides insights of decapod evolution.</title>
        <authorList>
            <person name="Jeong J.-H."/>
            <person name="Song I."/>
            <person name="Kim S."/>
            <person name="Choi T."/>
            <person name="Kim D."/>
            <person name="Ryu S."/>
            <person name="Kim W."/>
        </authorList>
    </citation>
    <scope>NUCLEOTIDE SEQUENCE [LARGE SCALE GENOMIC DNA]</scope>
    <source>
        <tissue evidence="2">Muscle</tissue>
    </source>
</reference>
<dbReference type="AlphaFoldDB" id="A0A5B7K7C7"/>
<organism evidence="2 3">
    <name type="scientific">Portunus trituberculatus</name>
    <name type="common">Swimming crab</name>
    <name type="synonym">Neptunus trituberculatus</name>
    <dbReference type="NCBI Taxonomy" id="210409"/>
    <lineage>
        <taxon>Eukaryota</taxon>
        <taxon>Metazoa</taxon>
        <taxon>Ecdysozoa</taxon>
        <taxon>Arthropoda</taxon>
        <taxon>Crustacea</taxon>
        <taxon>Multicrustacea</taxon>
        <taxon>Malacostraca</taxon>
        <taxon>Eumalacostraca</taxon>
        <taxon>Eucarida</taxon>
        <taxon>Decapoda</taxon>
        <taxon>Pleocyemata</taxon>
        <taxon>Brachyura</taxon>
        <taxon>Eubrachyura</taxon>
        <taxon>Portunoidea</taxon>
        <taxon>Portunidae</taxon>
        <taxon>Portuninae</taxon>
        <taxon>Portunus</taxon>
    </lineage>
</organism>
<dbReference type="EMBL" id="VSRR010141214">
    <property type="protein sequence ID" value="MPD04483.1"/>
    <property type="molecule type" value="Genomic_DNA"/>
</dbReference>
<gene>
    <name evidence="2" type="ORF">E2C01_100174</name>
</gene>
<evidence type="ECO:0000256" key="1">
    <source>
        <dbReference type="SAM" id="MobiDB-lite"/>
    </source>
</evidence>
<protein>
    <submittedName>
        <fullName evidence="2">Uncharacterized protein</fullName>
    </submittedName>
</protein>
<sequence length="67" mass="7084">MGGVINPGCGVRRRTSRSEDWPHGVFGGHDTISDYERTPSPSAPTTPTPAPPPACVVRVTLWGFGGH</sequence>
<proteinExistence type="predicted"/>
<feature type="region of interest" description="Disordered" evidence="1">
    <location>
        <begin position="1"/>
        <end position="54"/>
    </location>
</feature>
<evidence type="ECO:0000313" key="3">
    <source>
        <dbReference type="Proteomes" id="UP000324222"/>
    </source>
</evidence>
<evidence type="ECO:0000313" key="2">
    <source>
        <dbReference type="EMBL" id="MPD04483.1"/>
    </source>
</evidence>
<name>A0A5B7K7C7_PORTR</name>
<dbReference type="Proteomes" id="UP000324222">
    <property type="component" value="Unassembled WGS sequence"/>
</dbReference>
<comment type="caution">
    <text evidence="2">The sequence shown here is derived from an EMBL/GenBank/DDBJ whole genome shotgun (WGS) entry which is preliminary data.</text>
</comment>
<keyword evidence="3" id="KW-1185">Reference proteome</keyword>
<feature type="compositionally biased region" description="Pro residues" evidence="1">
    <location>
        <begin position="41"/>
        <end position="54"/>
    </location>
</feature>
<accession>A0A5B7K7C7</accession>